<dbReference type="Proteomes" id="UP001165653">
    <property type="component" value="Unassembled WGS sequence"/>
</dbReference>
<gene>
    <name evidence="2" type="ORF">OJ996_03500</name>
</gene>
<sequence>MTPIDPVEAIPSTRKSPTAPPYVDEEPNITLVEQGLEVAEDEIRGAVADAYEEGARGSAEMSDSLDDIDYVEAEDESVAPELAAMHRESIPEDEEEED</sequence>
<evidence type="ECO:0000256" key="1">
    <source>
        <dbReference type="SAM" id="MobiDB-lite"/>
    </source>
</evidence>
<accession>A0ABT3FYF6</accession>
<name>A0ABT3FYF6_9BACT</name>
<comment type="caution">
    <text evidence="2">The sequence shown here is derived from an EMBL/GenBank/DDBJ whole genome shotgun (WGS) entry which is preliminary data.</text>
</comment>
<evidence type="ECO:0000313" key="3">
    <source>
        <dbReference type="Proteomes" id="UP001165653"/>
    </source>
</evidence>
<evidence type="ECO:0000313" key="2">
    <source>
        <dbReference type="EMBL" id="MCW1912625.1"/>
    </source>
</evidence>
<organism evidence="2 3">
    <name type="scientific">Luteolibacter rhizosphaerae</name>
    <dbReference type="NCBI Taxonomy" id="2989719"/>
    <lineage>
        <taxon>Bacteria</taxon>
        <taxon>Pseudomonadati</taxon>
        <taxon>Verrucomicrobiota</taxon>
        <taxon>Verrucomicrobiia</taxon>
        <taxon>Verrucomicrobiales</taxon>
        <taxon>Verrucomicrobiaceae</taxon>
        <taxon>Luteolibacter</taxon>
    </lineage>
</organism>
<keyword evidence="3" id="KW-1185">Reference proteome</keyword>
<dbReference type="EMBL" id="JAPDDR010000002">
    <property type="protein sequence ID" value="MCW1912625.1"/>
    <property type="molecule type" value="Genomic_DNA"/>
</dbReference>
<proteinExistence type="predicted"/>
<reference evidence="2" key="1">
    <citation type="submission" date="2022-10" db="EMBL/GenBank/DDBJ databases">
        <title>Luteolibacter sp. GHJ8, whole genome shotgun sequencing project.</title>
        <authorList>
            <person name="Zhao G."/>
            <person name="Shen L."/>
        </authorList>
    </citation>
    <scope>NUCLEOTIDE SEQUENCE</scope>
    <source>
        <strain evidence="2">GHJ8</strain>
    </source>
</reference>
<protein>
    <submittedName>
        <fullName evidence="2">Uncharacterized protein</fullName>
    </submittedName>
</protein>
<feature type="region of interest" description="Disordered" evidence="1">
    <location>
        <begin position="1"/>
        <end position="24"/>
    </location>
</feature>
<dbReference type="RefSeq" id="WP_264511214.1">
    <property type="nucleotide sequence ID" value="NZ_JAPDDR010000002.1"/>
</dbReference>